<feature type="compositionally biased region" description="Polar residues" evidence="1">
    <location>
        <begin position="285"/>
        <end position="295"/>
    </location>
</feature>
<feature type="compositionally biased region" description="Basic and acidic residues" evidence="1">
    <location>
        <begin position="335"/>
        <end position="347"/>
    </location>
</feature>
<keyword evidence="3" id="KW-1185">Reference proteome</keyword>
<dbReference type="OrthoDB" id="3124094at2759"/>
<gene>
    <name evidence="2" type="ORF">E1B28_003054</name>
</gene>
<reference evidence="2" key="1">
    <citation type="journal article" date="2021" name="Genome Biol. Evol.">
        <title>The assembled and annotated genome of the fairy-ring fungus Marasmius oreades.</title>
        <authorList>
            <person name="Hiltunen M."/>
            <person name="Ament-Velasquez S.L."/>
            <person name="Johannesson H."/>
        </authorList>
    </citation>
    <scope>NUCLEOTIDE SEQUENCE</scope>
    <source>
        <strain evidence="2">03SP1</strain>
    </source>
</reference>
<feature type="compositionally biased region" description="Basic and acidic residues" evidence="1">
    <location>
        <begin position="18"/>
        <end position="27"/>
    </location>
</feature>
<feature type="region of interest" description="Disordered" evidence="1">
    <location>
        <begin position="189"/>
        <end position="357"/>
    </location>
</feature>
<dbReference type="AlphaFoldDB" id="A0A9P7RLD2"/>
<comment type="caution">
    <text evidence="2">The sequence shown here is derived from an EMBL/GenBank/DDBJ whole genome shotgun (WGS) entry which is preliminary data.</text>
</comment>
<feature type="compositionally biased region" description="Polar residues" evidence="1">
    <location>
        <begin position="1"/>
        <end position="14"/>
    </location>
</feature>
<protein>
    <submittedName>
        <fullName evidence="2">Uncharacterized protein</fullName>
    </submittedName>
</protein>
<feature type="compositionally biased region" description="Polar residues" evidence="1">
    <location>
        <begin position="63"/>
        <end position="74"/>
    </location>
</feature>
<dbReference type="EMBL" id="CM032191">
    <property type="protein sequence ID" value="KAG7085492.1"/>
    <property type="molecule type" value="Genomic_DNA"/>
</dbReference>
<feature type="compositionally biased region" description="Basic residues" evidence="1">
    <location>
        <begin position="273"/>
        <end position="282"/>
    </location>
</feature>
<feature type="region of interest" description="Disordered" evidence="1">
    <location>
        <begin position="1"/>
        <end position="81"/>
    </location>
</feature>
<accession>A0A9P7RLD2</accession>
<organism evidence="2 3">
    <name type="scientific">Marasmius oreades</name>
    <name type="common">fairy-ring Marasmius</name>
    <dbReference type="NCBI Taxonomy" id="181124"/>
    <lineage>
        <taxon>Eukaryota</taxon>
        <taxon>Fungi</taxon>
        <taxon>Dikarya</taxon>
        <taxon>Basidiomycota</taxon>
        <taxon>Agaricomycotina</taxon>
        <taxon>Agaricomycetes</taxon>
        <taxon>Agaricomycetidae</taxon>
        <taxon>Agaricales</taxon>
        <taxon>Marasmiineae</taxon>
        <taxon>Marasmiaceae</taxon>
        <taxon>Marasmius</taxon>
    </lineage>
</organism>
<name>A0A9P7RLD2_9AGAR</name>
<dbReference type="Proteomes" id="UP001049176">
    <property type="component" value="Chromosome 11"/>
</dbReference>
<feature type="compositionally biased region" description="Acidic residues" evidence="1">
    <location>
        <begin position="48"/>
        <end position="58"/>
    </location>
</feature>
<feature type="compositionally biased region" description="Acidic residues" evidence="1">
    <location>
        <begin position="204"/>
        <end position="216"/>
    </location>
</feature>
<dbReference type="GeneID" id="66072130"/>
<feature type="compositionally biased region" description="Polar residues" evidence="1">
    <location>
        <begin position="348"/>
        <end position="357"/>
    </location>
</feature>
<dbReference type="RefSeq" id="XP_043001963.1">
    <property type="nucleotide sequence ID" value="XM_043160008.1"/>
</dbReference>
<evidence type="ECO:0000313" key="3">
    <source>
        <dbReference type="Proteomes" id="UP001049176"/>
    </source>
</evidence>
<evidence type="ECO:0000256" key="1">
    <source>
        <dbReference type="SAM" id="MobiDB-lite"/>
    </source>
</evidence>
<evidence type="ECO:0000313" key="2">
    <source>
        <dbReference type="EMBL" id="KAG7085492.1"/>
    </source>
</evidence>
<proteinExistence type="predicted"/>
<sequence length="494" mass="55618">MTSNTRISNKTIKTPTKAGEEKGKENVTELDEGNASTRIEQRDPSWDVLDEGESEVDSDCGQKVNNSGPGTSDVDSPLRDTDNSVMVSNAVKKRFELLYTSRRGTYQDRLDFREKYKDQKCERCTELFMDCFMPKARERQIPCEGCRKSRQSCSKVHLYRREHVMRAMKIDEEMFYSLFLDYQENLNAGEQKGRKGGRGRRDVEEDELESSDSEEEWVAKPSSKKRKNADDGAQVAAKKEVRTKPSVSPLKMEVLIVTSEKSGNRKRREDKMKQKKSPRKVRANGESQQAINSGHRTYREESDLNDDYGEDSISERGADVTDEIQILEPTTSEATIREKHIKQKEQRTGYSTRSAAASLSKSTGSNLALISAKLSTMPLVSSPPVAGILTISEPVPPATSPPVSPWQAVTTLPVTSSSLALNRNQRSTSNFTQARLHLQLVLGELGVNRIKRQVEDISSDLRYRRIAVEETLKKIDEVAVRLGKSADLWEQVNC</sequence>
<feature type="compositionally biased region" description="Acidic residues" evidence="1">
    <location>
        <begin position="303"/>
        <end position="312"/>
    </location>
</feature>
<dbReference type="KEGG" id="more:E1B28_003054"/>